<evidence type="ECO:0000256" key="2">
    <source>
        <dbReference type="ARBA" id="ARBA00022448"/>
    </source>
</evidence>
<dbReference type="Pfam" id="PF00743">
    <property type="entry name" value="FMO-like"/>
    <property type="match status" value="1"/>
</dbReference>
<dbReference type="InterPro" id="IPR044726">
    <property type="entry name" value="ABCC_6TM_D2"/>
</dbReference>
<dbReference type="Gene3D" id="3.50.50.60">
    <property type="entry name" value="FAD/NAD(P)-binding domain"/>
    <property type="match status" value="2"/>
</dbReference>
<feature type="transmembrane region" description="Helical" evidence="12">
    <location>
        <begin position="1066"/>
        <end position="1087"/>
    </location>
</feature>
<keyword evidence="5 12" id="KW-0812">Transmembrane</keyword>
<comment type="caution">
    <text evidence="15">The sequence shown here is derived from an EMBL/GenBank/DDBJ whole genome shotgun (WGS) entry which is preliminary data.</text>
</comment>
<keyword evidence="16" id="KW-1185">Reference proteome</keyword>
<comment type="subcellular location">
    <subcellularLocation>
        <location evidence="1">Cell membrane</location>
        <topology evidence="1">Multi-pass membrane protein</topology>
    </subcellularLocation>
</comment>
<dbReference type="InterPro" id="IPR044746">
    <property type="entry name" value="ABCC_6TM_D1"/>
</dbReference>
<evidence type="ECO:0008006" key="17">
    <source>
        <dbReference type="Google" id="ProtNLM"/>
    </source>
</evidence>
<feature type="transmembrane region" description="Helical" evidence="12">
    <location>
        <begin position="1562"/>
        <end position="1590"/>
    </location>
</feature>
<dbReference type="SUPFAM" id="SSF51905">
    <property type="entry name" value="FAD/NAD(P)-binding domain"/>
    <property type="match status" value="2"/>
</dbReference>
<dbReference type="PROSITE" id="PS00211">
    <property type="entry name" value="ABC_TRANSPORTER_1"/>
    <property type="match status" value="1"/>
</dbReference>
<feature type="domain" description="ABC transporter" evidence="13">
    <location>
        <begin position="1167"/>
        <end position="1392"/>
    </location>
</feature>
<accession>A0A8H3WEW4</accession>
<dbReference type="SUPFAM" id="SSF52540">
    <property type="entry name" value="P-loop containing nucleoside triphosphate hydrolases"/>
    <property type="match status" value="2"/>
</dbReference>
<dbReference type="GO" id="GO:0005524">
    <property type="term" value="F:ATP binding"/>
    <property type="evidence" value="ECO:0007669"/>
    <property type="project" value="UniProtKB-KW"/>
</dbReference>
<dbReference type="CDD" id="cd18579">
    <property type="entry name" value="ABC_6TM_ABCC_D1"/>
    <property type="match status" value="1"/>
</dbReference>
<gene>
    <name evidence="15" type="ORF">GQ607_009401</name>
</gene>
<dbReference type="CDD" id="cd18580">
    <property type="entry name" value="ABC_6TM_ABCC_D2"/>
    <property type="match status" value="1"/>
</dbReference>
<keyword evidence="8" id="KW-0067">ATP-binding</keyword>
<evidence type="ECO:0000313" key="15">
    <source>
        <dbReference type="EMBL" id="KAF0323283.1"/>
    </source>
</evidence>
<feature type="domain" description="ABC transporter" evidence="13">
    <location>
        <begin position="1754"/>
        <end position="2020"/>
    </location>
</feature>
<protein>
    <recommendedName>
        <fullName evidence="17">ABC transporter</fullName>
    </recommendedName>
</protein>
<keyword evidence="10" id="KW-0560">Oxidoreductase</keyword>
<feature type="transmembrane region" description="Helical" evidence="12">
    <location>
        <begin position="669"/>
        <end position="690"/>
    </location>
</feature>
<evidence type="ECO:0000256" key="7">
    <source>
        <dbReference type="ARBA" id="ARBA00022827"/>
    </source>
</evidence>
<keyword evidence="3" id="KW-1003">Cell membrane</keyword>
<dbReference type="InterPro" id="IPR003593">
    <property type="entry name" value="AAA+_ATPase"/>
</dbReference>
<dbReference type="Proteomes" id="UP000434172">
    <property type="component" value="Unassembled WGS sequence"/>
</dbReference>
<dbReference type="OrthoDB" id="4139357at2759"/>
<evidence type="ECO:0000256" key="4">
    <source>
        <dbReference type="ARBA" id="ARBA00022630"/>
    </source>
</evidence>
<feature type="transmembrane region" description="Helical" evidence="12">
    <location>
        <begin position="882"/>
        <end position="903"/>
    </location>
</feature>
<evidence type="ECO:0000256" key="8">
    <source>
        <dbReference type="ARBA" id="ARBA00022840"/>
    </source>
</evidence>
<dbReference type="EMBL" id="WOWK01000053">
    <property type="protein sequence ID" value="KAF0323283.1"/>
    <property type="molecule type" value="Genomic_DNA"/>
</dbReference>
<dbReference type="GO" id="GO:0050661">
    <property type="term" value="F:NADP binding"/>
    <property type="evidence" value="ECO:0007669"/>
    <property type="project" value="InterPro"/>
</dbReference>
<feature type="domain" description="ABC transmembrane type-1" evidence="14">
    <location>
        <begin position="1446"/>
        <end position="1716"/>
    </location>
</feature>
<dbReference type="FunFam" id="1.20.1560.10:FF:000055">
    <property type="entry name" value="ABC multidrug transporter (Eurofung)"/>
    <property type="match status" value="1"/>
</dbReference>
<dbReference type="InterPro" id="IPR036640">
    <property type="entry name" value="ABC1_TM_sf"/>
</dbReference>
<evidence type="ECO:0000256" key="1">
    <source>
        <dbReference type="ARBA" id="ARBA00004651"/>
    </source>
</evidence>
<feature type="transmembrane region" description="Helical" evidence="12">
    <location>
        <begin position="1478"/>
        <end position="1507"/>
    </location>
</feature>
<dbReference type="GO" id="GO:0005886">
    <property type="term" value="C:plasma membrane"/>
    <property type="evidence" value="ECO:0007669"/>
    <property type="project" value="UniProtKB-SubCell"/>
</dbReference>
<feature type="transmembrane region" description="Helical" evidence="12">
    <location>
        <begin position="607"/>
        <end position="624"/>
    </location>
</feature>
<keyword evidence="7" id="KW-0274">FAD</keyword>
<dbReference type="InterPro" id="IPR020946">
    <property type="entry name" value="Flavin_mOase-like"/>
</dbReference>
<keyword evidence="6" id="KW-0547">Nucleotide-binding</keyword>
<dbReference type="CDD" id="cd03250">
    <property type="entry name" value="ABCC_MRP_domain1"/>
    <property type="match status" value="1"/>
</dbReference>
<feature type="transmembrane region" description="Helical" evidence="12">
    <location>
        <begin position="636"/>
        <end position="657"/>
    </location>
</feature>
<dbReference type="Pfam" id="PF00005">
    <property type="entry name" value="ABC_tran"/>
    <property type="match status" value="2"/>
</dbReference>
<evidence type="ECO:0000313" key="16">
    <source>
        <dbReference type="Proteomes" id="UP000434172"/>
    </source>
</evidence>
<evidence type="ECO:0000259" key="14">
    <source>
        <dbReference type="PROSITE" id="PS50929"/>
    </source>
</evidence>
<evidence type="ECO:0000259" key="13">
    <source>
        <dbReference type="PROSITE" id="PS50893"/>
    </source>
</evidence>
<proteinExistence type="predicted"/>
<evidence type="ECO:0000256" key="11">
    <source>
        <dbReference type="ARBA" id="ARBA00023136"/>
    </source>
</evidence>
<feature type="transmembrane region" description="Helical" evidence="12">
    <location>
        <begin position="731"/>
        <end position="749"/>
    </location>
</feature>
<feature type="transmembrane region" description="Helical" evidence="12">
    <location>
        <begin position="1693"/>
        <end position="1715"/>
    </location>
</feature>
<organism evidence="15 16">
    <name type="scientific">Colletotrichum asianum</name>
    <dbReference type="NCBI Taxonomy" id="702518"/>
    <lineage>
        <taxon>Eukaryota</taxon>
        <taxon>Fungi</taxon>
        <taxon>Dikarya</taxon>
        <taxon>Ascomycota</taxon>
        <taxon>Pezizomycotina</taxon>
        <taxon>Sordariomycetes</taxon>
        <taxon>Hypocreomycetidae</taxon>
        <taxon>Glomerellales</taxon>
        <taxon>Glomerellaceae</taxon>
        <taxon>Colletotrichum</taxon>
        <taxon>Colletotrichum gloeosporioides species complex</taxon>
    </lineage>
</organism>
<dbReference type="Pfam" id="PF00664">
    <property type="entry name" value="ABC_membrane"/>
    <property type="match status" value="2"/>
</dbReference>
<keyword evidence="11 12" id="KW-0472">Membrane</keyword>
<dbReference type="GO" id="GO:0050660">
    <property type="term" value="F:flavin adenine dinucleotide binding"/>
    <property type="evidence" value="ECO:0007669"/>
    <property type="project" value="InterPro"/>
</dbReference>
<dbReference type="PANTHER" id="PTHR24223:SF345">
    <property type="entry name" value="ABC MULTIDRUG TRANSPORTER (EUROFUNG)"/>
    <property type="match status" value="1"/>
</dbReference>
<feature type="transmembrane region" description="Helical" evidence="12">
    <location>
        <begin position="829"/>
        <end position="847"/>
    </location>
</feature>
<evidence type="ECO:0000256" key="5">
    <source>
        <dbReference type="ARBA" id="ARBA00022692"/>
    </source>
</evidence>
<evidence type="ECO:0000256" key="12">
    <source>
        <dbReference type="SAM" id="Phobius"/>
    </source>
</evidence>
<dbReference type="Gene3D" id="3.40.50.300">
    <property type="entry name" value="P-loop containing nucleotide triphosphate hydrolases"/>
    <property type="match status" value="2"/>
</dbReference>
<dbReference type="InterPro" id="IPR036188">
    <property type="entry name" value="FAD/NAD-bd_sf"/>
</dbReference>
<keyword evidence="9 12" id="KW-1133">Transmembrane helix</keyword>
<feature type="transmembrane region" description="Helical" evidence="12">
    <location>
        <begin position="1445"/>
        <end position="1466"/>
    </location>
</feature>
<evidence type="ECO:0000256" key="3">
    <source>
        <dbReference type="ARBA" id="ARBA00022475"/>
    </source>
</evidence>
<name>A0A8H3WEW4_9PEZI</name>
<feature type="domain" description="ABC transmembrane type-1" evidence="14">
    <location>
        <begin position="854"/>
        <end position="1127"/>
    </location>
</feature>
<keyword evidence="2" id="KW-0813">Transport</keyword>
<evidence type="ECO:0000256" key="6">
    <source>
        <dbReference type="ARBA" id="ARBA00022741"/>
    </source>
</evidence>
<feature type="transmembrane region" description="Helical" evidence="12">
    <location>
        <begin position="702"/>
        <end position="719"/>
    </location>
</feature>
<sequence length="2020" mass="223399">MSKSEVPSYSQFACVGTGFAGIGLGATLKRWYDIGDIQFFERNNKLGGTWFVNQYPGCACDIPSALYSFSFEANPNWSRVMPPQEELWRYLDHVARKYNLTNNMKFGVDVERCEWSEARQRWRMTIRRYSDDSIFTHECQFLFTATGQLMQPNPIDVPGAENFKGAIFHSSRWDTSVDIEGKKVVVFGNGCTATQLIPAIVDKVKHLTQVIRTKHWIMESVDSANTTFMKKVFGSVPGTMTIQRLLMFAWAEDSFRGFYMTDAGTRYRKRVQARVEKYMRATAPEKYHDKIIPDFELGCKRRVFDSGYLESLHSENMTLMDDPVLEIVQEGIRTKDGIIEADVIVMCNGFVTNNAVGGLKVIGRGGETIDQHWESFGGAEAYNCTILNNFPNLFVLLGPNSLTGHTSAIIAAENSINFSLRIIKPLLDGKGTIVEVKRNAEEEYVEQMQRDMQDRVWYTGCNSWYLRGSKEGKKWNGSTYPYSQVYFLYRCLFPQFGDLQISVSLRYLGTYSSRTKTKRLAEASNAGFSGILLVNLPGHQPEPTCSEPVLAATQDNHAVAETHVDDEIEERMEESKNLHIAIAFLTCFASIPLGLPEPIMDHNTQAISAAASTVFLLLSPFRLWKLRQESIKVVPGHRGYVTLIIAVLLALVQIFLGGTRVSLVTEFDIGQFAAIASFLACILLCPLLFLEHSRSVRPSDLAIIYLLVSLACDAPEFWLAYEGGKLYNDDALYMGIANLTLKFVLMFAGSRGKASILRSTGEQSSPEEVGGVLSRTFFWWINPILARGNKFVLSGDSLPSLHTELSSEVLRRRALRCWDQRAKPETKITLPRVLVSSLWSHFLAPIIPRLSLIIFRYAQPVLISTVIRYLNSSSVESSQTGFQLIFMASIVYIGLAVSSALYFNRLNRLQVMIRGALVGLINNKSLTQQSVGYDDARAITLMSTDAENVGQSARQFHETWAQIIEVLIGTVMLARQVGWACVVPFVMIFFCSRMSKYLAQNLQSKQKDWNEATQKRLAMTTSMLSSMKGLKMLGVTNYAAGLLQHLRKQELEMASRVRWMMVAYNASANALGLFAPIITLMVFVIVASINRKGQYLDTETAFTTTALLGLVTHPANMIMTIIPQAVGSLAGFQRIQDYLLQPPRSDSRVLLKESDDATTGAPPAIVIKRVAIQPNVSKPPIVSKVDLEVTRGSLVMCSGPVGCGKSALAKALIGELPFNSGTISLSSKRIGYCAQSPWLPGGTFKEAICGFLPEDQSWYEEVLQLCCLKEDLEGLSIGDQTMIGSRGLNLSGGQRQRVALARALYARCDIMLLDDSFSALDGKTERQIVDNLIGSEGYFKKAGVTAFIITNSTSSFKLADQLLILGNGAVAYKGTWDDLAQKPGEILKFNDDESHDQSSVQEVKMDKTVLKQKLKVEEGISDLSRAAGDFSLYGYYITAVKLRNFLLLLLCTAGNAFFATFPQYWLQKWTSAPNSETWFYAGGYVLCSLLAWCSTNGAMSSTWLLIAPHSGMELHRRLLGTVIDAPLSFFSNTDIGVTLNRYSIGGSAVATRYSFLDKIFKLIVQTALLFTAQKMMTLAFPLVVVAIYIVQRVYLRTSRQLRLLDLESQSAVYSSFLESLDGLATIRAFGWEKQVENANTRSLDKSQQPAYILFCLQRWLCIVLDLIVAAIATSLIAFAVLMKGTTTAGQIGMALNLVLVVNSTLLSFVSAFTNLEVSLGAISRLKNLEEQTPKEDKPGEDYVPKLPWPSAGVVEINDVTVAYNSEAVALKNVTVKVSGGQQLVICGRTGSGKSTLLLALLRLLDASSGSIKVDGVDLSLVPRSLIREDCFITVCQDPFILDQTSLRFNLNPISMVGWRGLADVLIIDVLQRTGLWSHFKSGESDITPSEAKEILDTSMSSLPQMSTGQTQLFALSRAILQKAMDGAEASVMGGRHPGKKVLLLDEATASLDPETEAAMGRIIHEEFTAQGHTVIAISHRLGGLAENMREGRDAVALLSNGRIEKIGSVHEVLGTMVLES</sequence>
<dbReference type="InterPro" id="IPR003439">
    <property type="entry name" value="ABC_transporter-like_ATP-bd"/>
</dbReference>
<keyword evidence="4" id="KW-0285">Flavoprotein</keyword>
<dbReference type="SUPFAM" id="SSF90123">
    <property type="entry name" value="ABC transporter transmembrane region"/>
    <property type="match status" value="2"/>
</dbReference>
<dbReference type="Gene3D" id="1.20.1560.10">
    <property type="entry name" value="ABC transporter type 1, transmembrane domain"/>
    <property type="match status" value="2"/>
</dbReference>
<evidence type="ECO:0000256" key="9">
    <source>
        <dbReference type="ARBA" id="ARBA00022989"/>
    </source>
</evidence>
<dbReference type="SMART" id="SM00382">
    <property type="entry name" value="AAA"/>
    <property type="match status" value="2"/>
</dbReference>
<dbReference type="GO" id="GO:0140359">
    <property type="term" value="F:ABC-type transporter activity"/>
    <property type="evidence" value="ECO:0007669"/>
    <property type="project" value="InterPro"/>
</dbReference>
<evidence type="ECO:0000256" key="10">
    <source>
        <dbReference type="ARBA" id="ARBA00023002"/>
    </source>
</evidence>
<dbReference type="InterPro" id="IPR011527">
    <property type="entry name" value="ABC1_TM_dom"/>
</dbReference>
<dbReference type="InterPro" id="IPR027417">
    <property type="entry name" value="P-loop_NTPase"/>
</dbReference>
<reference evidence="15 16" key="1">
    <citation type="submission" date="2019-12" db="EMBL/GenBank/DDBJ databases">
        <title>A genome sequence resource for the geographically widespread anthracnose pathogen Colletotrichum asianum.</title>
        <authorList>
            <person name="Meng Y."/>
        </authorList>
    </citation>
    <scope>NUCLEOTIDE SEQUENCE [LARGE SCALE GENOMIC DNA]</scope>
    <source>
        <strain evidence="15 16">ICMP 18580</strain>
    </source>
</reference>
<dbReference type="PROSITE" id="PS50893">
    <property type="entry name" value="ABC_TRANSPORTER_2"/>
    <property type="match status" value="2"/>
</dbReference>
<dbReference type="PROSITE" id="PS50929">
    <property type="entry name" value="ABC_TM1F"/>
    <property type="match status" value="2"/>
</dbReference>
<dbReference type="GO" id="GO:0004499">
    <property type="term" value="F:N,N-dimethylaniline monooxygenase activity"/>
    <property type="evidence" value="ECO:0007669"/>
    <property type="project" value="InterPro"/>
</dbReference>
<feature type="transmembrane region" description="Helical" evidence="12">
    <location>
        <begin position="1651"/>
        <end position="1681"/>
    </location>
</feature>
<dbReference type="PANTHER" id="PTHR24223">
    <property type="entry name" value="ATP-BINDING CASSETTE SUB-FAMILY C"/>
    <property type="match status" value="1"/>
</dbReference>
<dbReference type="InterPro" id="IPR050173">
    <property type="entry name" value="ABC_transporter_C-like"/>
</dbReference>
<dbReference type="GO" id="GO:0016887">
    <property type="term" value="F:ATP hydrolysis activity"/>
    <property type="evidence" value="ECO:0007669"/>
    <property type="project" value="InterPro"/>
</dbReference>
<dbReference type="InterPro" id="IPR017871">
    <property type="entry name" value="ABC_transporter-like_CS"/>
</dbReference>